<feature type="domain" description="EF-hand" evidence="3">
    <location>
        <begin position="116"/>
        <end position="146"/>
    </location>
</feature>
<organism evidence="4 5">
    <name type="scientific">Rotaria sordida</name>
    <dbReference type="NCBI Taxonomy" id="392033"/>
    <lineage>
        <taxon>Eukaryota</taxon>
        <taxon>Metazoa</taxon>
        <taxon>Spiralia</taxon>
        <taxon>Gnathifera</taxon>
        <taxon>Rotifera</taxon>
        <taxon>Eurotatoria</taxon>
        <taxon>Bdelloidea</taxon>
        <taxon>Philodinida</taxon>
        <taxon>Philodinidae</taxon>
        <taxon>Rotaria</taxon>
    </lineage>
</organism>
<dbReference type="GO" id="GO:0016460">
    <property type="term" value="C:myosin II complex"/>
    <property type="evidence" value="ECO:0007669"/>
    <property type="project" value="TreeGrafter"/>
</dbReference>
<dbReference type="InterPro" id="IPR050230">
    <property type="entry name" value="CALM/Myosin/TropC-like"/>
</dbReference>
<dbReference type="PROSITE" id="PS50222">
    <property type="entry name" value="EF_HAND_2"/>
    <property type="match status" value="4"/>
</dbReference>
<feature type="domain" description="EF-hand" evidence="3">
    <location>
        <begin position="80"/>
        <end position="115"/>
    </location>
</feature>
<comment type="caution">
    <text evidence="4">The sequence shown here is derived from an EMBL/GenBank/DDBJ whole genome shotgun (WGS) entry which is preliminary data.</text>
</comment>
<protein>
    <recommendedName>
        <fullName evidence="3">EF-hand domain-containing protein</fullName>
    </recommendedName>
</protein>
<dbReference type="PANTHER" id="PTHR23048:SF0">
    <property type="entry name" value="CALMODULIN LIKE 3"/>
    <property type="match status" value="1"/>
</dbReference>
<dbReference type="InterPro" id="IPR011992">
    <property type="entry name" value="EF-hand-dom_pair"/>
</dbReference>
<dbReference type="SUPFAM" id="SSF47473">
    <property type="entry name" value="EF-hand"/>
    <property type="match status" value="1"/>
</dbReference>
<dbReference type="AlphaFoldDB" id="A0A813UH41"/>
<dbReference type="GO" id="GO:0005509">
    <property type="term" value="F:calcium ion binding"/>
    <property type="evidence" value="ECO:0007669"/>
    <property type="project" value="InterPro"/>
</dbReference>
<sequence>MDKLTPSQKRELRDAFDLFDKNHSGTISAKELQGVLKALNIKASDKETEKLMKQMDENNSGDIDFMEFQKAIAPSFFKKYSRHELLDAFKKFDTDGNGYLTFDELQTVLLRLNNNLKPNDIKAMMASLDTTGDEKISFDEFCKLFE</sequence>
<dbReference type="EMBL" id="CAJNOT010000077">
    <property type="protein sequence ID" value="CAF0823609.1"/>
    <property type="molecule type" value="Genomic_DNA"/>
</dbReference>
<evidence type="ECO:0000313" key="4">
    <source>
        <dbReference type="EMBL" id="CAF0823609.1"/>
    </source>
</evidence>
<dbReference type="PROSITE" id="PS00018">
    <property type="entry name" value="EF_HAND_1"/>
    <property type="match status" value="3"/>
</dbReference>
<evidence type="ECO:0000256" key="1">
    <source>
        <dbReference type="ARBA" id="ARBA00022737"/>
    </source>
</evidence>
<reference evidence="4" key="1">
    <citation type="submission" date="2021-02" db="EMBL/GenBank/DDBJ databases">
        <authorList>
            <person name="Nowell W R."/>
        </authorList>
    </citation>
    <scope>NUCLEOTIDE SEQUENCE</scope>
</reference>
<dbReference type="PANTHER" id="PTHR23048">
    <property type="entry name" value="MYOSIN LIGHT CHAIN 1, 3"/>
    <property type="match status" value="1"/>
</dbReference>
<feature type="domain" description="EF-hand" evidence="3">
    <location>
        <begin position="7"/>
        <end position="42"/>
    </location>
</feature>
<evidence type="ECO:0000313" key="5">
    <source>
        <dbReference type="Proteomes" id="UP000663864"/>
    </source>
</evidence>
<dbReference type="Gene3D" id="1.10.238.10">
    <property type="entry name" value="EF-hand"/>
    <property type="match status" value="2"/>
</dbReference>
<dbReference type="Pfam" id="PF13499">
    <property type="entry name" value="EF-hand_7"/>
    <property type="match status" value="2"/>
</dbReference>
<name>A0A813UH41_9BILA</name>
<dbReference type="PROSITE" id="PS00303">
    <property type="entry name" value="S100_CABP"/>
    <property type="match status" value="1"/>
</dbReference>
<dbReference type="InterPro" id="IPR001751">
    <property type="entry name" value="S100/CaBP7/8-like_CS"/>
</dbReference>
<evidence type="ECO:0000259" key="3">
    <source>
        <dbReference type="PROSITE" id="PS50222"/>
    </source>
</evidence>
<dbReference type="InterPro" id="IPR002048">
    <property type="entry name" value="EF_hand_dom"/>
</dbReference>
<dbReference type="InterPro" id="IPR018247">
    <property type="entry name" value="EF_Hand_1_Ca_BS"/>
</dbReference>
<evidence type="ECO:0000256" key="2">
    <source>
        <dbReference type="ARBA" id="ARBA00022837"/>
    </source>
</evidence>
<keyword evidence="1" id="KW-0677">Repeat</keyword>
<dbReference type="FunFam" id="1.10.238.10:FF:000003">
    <property type="entry name" value="Calmodulin A"/>
    <property type="match status" value="1"/>
</dbReference>
<feature type="domain" description="EF-hand" evidence="3">
    <location>
        <begin position="43"/>
        <end position="78"/>
    </location>
</feature>
<gene>
    <name evidence="4" type="ORF">ZHD862_LOCUS3517</name>
</gene>
<dbReference type="Proteomes" id="UP000663864">
    <property type="component" value="Unassembled WGS sequence"/>
</dbReference>
<keyword evidence="2" id="KW-0106">Calcium</keyword>
<accession>A0A813UH41</accession>
<proteinExistence type="predicted"/>
<dbReference type="SMART" id="SM00054">
    <property type="entry name" value="EFh"/>
    <property type="match status" value="4"/>
</dbReference>